<proteinExistence type="predicted"/>
<dbReference type="GO" id="GO:0009446">
    <property type="term" value="P:putrescine biosynthetic process"/>
    <property type="evidence" value="ECO:0007669"/>
    <property type="project" value="InterPro"/>
</dbReference>
<dbReference type="AlphaFoldDB" id="A0A382CS31"/>
<protein>
    <recommendedName>
        <fullName evidence="3">Peptidyl-arginine deiminase</fullName>
    </recommendedName>
</protein>
<organism evidence="2">
    <name type="scientific">marine metagenome</name>
    <dbReference type="NCBI Taxonomy" id="408172"/>
    <lineage>
        <taxon>unclassified sequences</taxon>
        <taxon>metagenomes</taxon>
        <taxon>ecological metagenomes</taxon>
    </lineage>
</organism>
<dbReference type="GO" id="GO:0047632">
    <property type="term" value="F:agmatine deiminase activity"/>
    <property type="evidence" value="ECO:0007669"/>
    <property type="project" value="TreeGrafter"/>
</dbReference>
<evidence type="ECO:0000313" key="2">
    <source>
        <dbReference type="EMBL" id="SVB28632.1"/>
    </source>
</evidence>
<gene>
    <name evidence="2" type="ORF">METZ01_LOCUS181486</name>
</gene>
<name>A0A382CS31_9ZZZZ</name>
<dbReference type="EMBL" id="UINC01035742">
    <property type="protein sequence ID" value="SVB28632.1"/>
    <property type="molecule type" value="Genomic_DNA"/>
</dbReference>
<sequence length="246" mass="27789">MNRLVIILLILSVLSATDRFQGELPIGLTEEEKTRIHEIYSMGRDTDPPPLPIRNVAEYERMDGVLIRYPFGISTALVAEMSEDVMIYCLVSSTQQNSALNSMSNGGVNMDNVEFVVGSTDSYWTRDYGPWWVVDGNRNMSIVDFTYNRPRPNDNQAPYKMSIHLNVPYFATDLVHAGGNYMTDGLGISASTDLVLDENEIPDAQVLQIMEDYYGIETYHVVPDPNNTYIDHIDCWGKYLSPTKVL</sequence>
<reference evidence="2" key="1">
    <citation type="submission" date="2018-05" db="EMBL/GenBank/DDBJ databases">
        <authorList>
            <person name="Lanie J.A."/>
            <person name="Ng W.-L."/>
            <person name="Kazmierczak K.M."/>
            <person name="Andrzejewski T.M."/>
            <person name="Davidsen T.M."/>
            <person name="Wayne K.J."/>
            <person name="Tettelin H."/>
            <person name="Glass J.I."/>
            <person name="Rusch D."/>
            <person name="Podicherti R."/>
            <person name="Tsui H.-C.T."/>
            <person name="Winkler M.E."/>
        </authorList>
    </citation>
    <scope>NUCLEOTIDE SEQUENCE</scope>
</reference>
<dbReference type="PANTHER" id="PTHR31377:SF0">
    <property type="entry name" value="AGMATINE DEIMINASE-RELATED"/>
    <property type="match status" value="1"/>
</dbReference>
<keyword evidence="1" id="KW-0378">Hydrolase</keyword>
<dbReference type="SUPFAM" id="SSF55909">
    <property type="entry name" value="Pentein"/>
    <property type="match status" value="1"/>
</dbReference>
<dbReference type="GO" id="GO:0004668">
    <property type="term" value="F:protein-arginine deiminase activity"/>
    <property type="evidence" value="ECO:0007669"/>
    <property type="project" value="InterPro"/>
</dbReference>
<accession>A0A382CS31</accession>
<dbReference type="InterPro" id="IPR007466">
    <property type="entry name" value="Peptidyl-Arg-deiminase_porph"/>
</dbReference>
<dbReference type="Pfam" id="PF04371">
    <property type="entry name" value="PAD_porph"/>
    <property type="match status" value="1"/>
</dbReference>
<evidence type="ECO:0008006" key="3">
    <source>
        <dbReference type="Google" id="ProtNLM"/>
    </source>
</evidence>
<evidence type="ECO:0000256" key="1">
    <source>
        <dbReference type="ARBA" id="ARBA00022801"/>
    </source>
</evidence>
<dbReference type="PANTHER" id="PTHR31377">
    <property type="entry name" value="AGMATINE DEIMINASE-RELATED"/>
    <property type="match status" value="1"/>
</dbReference>
<feature type="non-terminal residue" evidence="2">
    <location>
        <position position="246"/>
    </location>
</feature>
<dbReference type="Gene3D" id="3.75.10.10">
    <property type="entry name" value="L-arginine/glycine Amidinotransferase, Chain A"/>
    <property type="match status" value="1"/>
</dbReference>